<keyword evidence="1" id="KW-0677">Repeat</keyword>
<dbReference type="Gene3D" id="1.25.40.20">
    <property type="entry name" value="Ankyrin repeat-containing domain"/>
    <property type="match status" value="5"/>
</dbReference>
<accession>A0A9P4GV85</accession>
<dbReference type="PROSITE" id="PS50297">
    <property type="entry name" value="ANK_REP_REGION"/>
    <property type="match status" value="1"/>
</dbReference>
<dbReference type="RefSeq" id="XP_040794467.1">
    <property type="nucleotide sequence ID" value="XM_040927699.1"/>
</dbReference>
<feature type="region of interest" description="Disordered" evidence="4">
    <location>
        <begin position="1327"/>
        <end position="1357"/>
    </location>
</feature>
<feature type="compositionally biased region" description="Basic and acidic residues" evidence="4">
    <location>
        <begin position="1327"/>
        <end position="1346"/>
    </location>
</feature>
<feature type="compositionally biased region" description="Polar residues" evidence="4">
    <location>
        <begin position="128"/>
        <end position="147"/>
    </location>
</feature>
<gene>
    <name evidence="5" type="ORF">K460DRAFT_271013</name>
</gene>
<feature type="region of interest" description="Disordered" evidence="4">
    <location>
        <begin position="122"/>
        <end position="147"/>
    </location>
</feature>
<reference evidence="5" key="1">
    <citation type="submission" date="2020-01" db="EMBL/GenBank/DDBJ databases">
        <authorList>
            <consortium name="DOE Joint Genome Institute"/>
            <person name="Haridas S."/>
            <person name="Albert R."/>
            <person name="Binder M."/>
            <person name="Bloem J."/>
            <person name="Labutti K."/>
            <person name="Salamov A."/>
            <person name="Andreopoulos B."/>
            <person name="Baker S.E."/>
            <person name="Barry K."/>
            <person name="Bills G."/>
            <person name="Bluhm B.H."/>
            <person name="Cannon C."/>
            <person name="Castanera R."/>
            <person name="Culley D.E."/>
            <person name="Daum C."/>
            <person name="Ezra D."/>
            <person name="Gonzalez J.B."/>
            <person name="Henrissat B."/>
            <person name="Kuo A."/>
            <person name="Liang C."/>
            <person name="Lipzen A."/>
            <person name="Lutzoni F."/>
            <person name="Magnuson J."/>
            <person name="Mondo S."/>
            <person name="Nolan M."/>
            <person name="Ohm R."/>
            <person name="Pangilinan J."/>
            <person name="Park H.-J."/>
            <person name="Ramirez L."/>
            <person name="Alfaro M."/>
            <person name="Sun H."/>
            <person name="Tritt A."/>
            <person name="Yoshinaga Y."/>
            <person name="Zwiers L.-H."/>
            <person name="Turgeon B.G."/>
            <person name="Goodwin S.B."/>
            <person name="Spatafora J.W."/>
            <person name="Crous P.W."/>
            <person name="Grigoriev I.V."/>
        </authorList>
    </citation>
    <scope>NUCLEOTIDE SEQUENCE</scope>
    <source>
        <strain evidence="5">CBS 394.84</strain>
    </source>
</reference>
<dbReference type="OrthoDB" id="3182339at2759"/>
<dbReference type="InterPro" id="IPR051165">
    <property type="entry name" value="Multifunctional_ANK_Repeat"/>
</dbReference>
<evidence type="ECO:0000256" key="4">
    <source>
        <dbReference type="SAM" id="MobiDB-lite"/>
    </source>
</evidence>
<dbReference type="InterPro" id="IPR002110">
    <property type="entry name" value="Ankyrin_rpt"/>
</dbReference>
<protein>
    <submittedName>
        <fullName evidence="5">Ankyrin</fullName>
    </submittedName>
</protein>
<dbReference type="InterPro" id="IPR036770">
    <property type="entry name" value="Ankyrin_rpt-contain_sf"/>
</dbReference>
<proteinExistence type="predicted"/>
<evidence type="ECO:0000256" key="3">
    <source>
        <dbReference type="PROSITE-ProRule" id="PRU00023"/>
    </source>
</evidence>
<dbReference type="Proteomes" id="UP000800039">
    <property type="component" value="Unassembled WGS sequence"/>
</dbReference>
<keyword evidence="2 3" id="KW-0040">ANK repeat</keyword>
<dbReference type="SUPFAM" id="SSF48403">
    <property type="entry name" value="Ankyrin repeat"/>
    <property type="match status" value="4"/>
</dbReference>
<organism evidence="5 6">
    <name type="scientific">Cucurbitaria berberidis CBS 394.84</name>
    <dbReference type="NCBI Taxonomy" id="1168544"/>
    <lineage>
        <taxon>Eukaryota</taxon>
        <taxon>Fungi</taxon>
        <taxon>Dikarya</taxon>
        <taxon>Ascomycota</taxon>
        <taxon>Pezizomycotina</taxon>
        <taxon>Dothideomycetes</taxon>
        <taxon>Pleosporomycetidae</taxon>
        <taxon>Pleosporales</taxon>
        <taxon>Pleosporineae</taxon>
        <taxon>Cucurbitariaceae</taxon>
        <taxon>Cucurbitaria</taxon>
    </lineage>
</organism>
<sequence>MQRRISLKELIHNAGVIIPADGRQPCLPAPTQPAITASEEDHAQARNILLDRRTKNPENKNVLKSIFRSSKEKERLQELGQFSQEELDQALSAVIHNPTTGPGLIQAFLSLGAKVNIIETPEKKKKSGNQSNTSLRRRSTVLQQAATSRKADSVGLLASSGADQTTLDEGLKAALTANDQACIQELLRHGANINNFPTALANAVRSNDQNYVRLLLRAPKPLRPEIISSCLPAAVQQKSSAIVSLLITYGADPNFDSSSALNTTIGKRDFKLAAALVSGPIPLTGLSLQRLLDTTMRLPTCEATLQFLQLLFCCGLPPNSIGLPDLLINRIKKDDTAGAMMMISYGVPTTTNEAECLKVALINSNWTVVAAILQTAISPQLASVALTVLPSAARQPDRMRVIKALIQKGATGPALDRWLTQAAKEGDTAMIEILLSAGASVHSDHNSPLRFAIMRKDTKSLRLLLKARPSPEALANVFPPLRDYSPSERRETSVLLLEAGARGPEVDQALVDAVADTSAARDGSLIIELVRRGANVNYDNGKVFTLAAAQADLSLLRLLCNSKPTSSSTSSALPLAFDTQGNRRTNTLEVIDLLLSHGMDEGPALPALQIAISGGPDNIDIVKRLIVANTRLLSPALKYAITLEDSKKKAPILEALLTMGVTQETLDQALAVETRNAVFNKDVTSTKLLLGQGASVSHNDGEALSVAVASGSSSLTEILLSGNHQPSRSSVTKAFRTLFADENIQGTSRSEKSLKTIARELLDRGVDQLVIDSALRSVLCNNIDSVDIETLVDLLLKHGANVNAADGACFIFAAQKQNHAIFEQLMLHNPKFNIVVAALLSSNLEDQIVVDSIESCFKHGCASDELEAGRYKTPVLILAMQEYPRNEPLVKLLLNHGCNPDISTQSIIDPSVGEETVSALLWALNQAQKKISDPVIAALLEAGASVTRAAPISEIAPVALAAREGRHELIQALLERGSDASARDKWNRSALFYASSAWTTATVQVLAPHALKNDSSLHEAARCLQLDAAAILTQRGHDPNFPSRIHNGRNALGELCLNAQITSASHRSKVRQLIRLFLDNGANPKFRARNEKSAVVLALDNAYNALEISEALLETEMWEDLNDEKHMYRDTSGLWYSPLKYVELIPSPSRAASRQELLDLLRDKGCEPKYYSETAEQPRGAIGMPAPIARIFDQQKEHELSLKHAQESHDHARTLEETTHRDILRRNRESQDAEIAAQAAAQQHRQTLEQQKHEFEVQRVRAAEHMKRSEKAAWHNLIMEQERDASARRQSVEDRKASATIASEAKLIEQRKAELEHKSGVERRMLKEKEDLYDRNVKRQIDDRPAIEGTPQWGTVD</sequence>
<dbReference type="EMBL" id="ML976614">
    <property type="protein sequence ID" value="KAF1851904.1"/>
    <property type="molecule type" value="Genomic_DNA"/>
</dbReference>
<dbReference type="SMART" id="SM00248">
    <property type="entry name" value="ANK"/>
    <property type="match status" value="12"/>
</dbReference>
<dbReference type="PANTHER" id="PTHR24123">
    <property type="entry name" value="ANKYRIN REPEAT-CONTAINING"/>
    <property type="match status" value="1"/>
</dbReference>
<dbReference type="PROSITE" id="PS50088">
    <property type="entry name" value="ANK_REPEAT"/>
    <property type="match status" value="1"/>
</dbReference>
<evidence type="ECO:0000313" key="6">
    <source>
        <dbReference type="Proteomes" id="UP000800039"/>
    </source>
</evidence>
<dbReference type="PANTHER" id="PTHR24123:SF33">
    <property type="entry name" value="PROTEIN HOS4"/>
    <property type="match status" value="1"/>
</dbReference>
<evidence type="ECO:0000313" key="5">
    <source>
        <dbReference type="EMBL" id="KAF1851904.1"/>
    </source>
</evidence>
<name>A0A9P4GV85_9PLEO</name>
<keyword evidence="6" id="KW-1185">Reference proteome</keyword>
<evidence type="ECO:0000256" key="2">
    <source>
        <dbReference type="ARBA" id="ARBA00023043"/>
    </source>
</evidence>
<dbReference type="GeneID" id="63844952"/>
<evidence type="ECO:0000256" key="1">
    <source>
        <dbReference type="ARBA" id="ARBA00022737"/>
    </source>
</evidence>
<dbReference type="Pfam" id="PF12796">
    <property type="entry name" value="Ank_2"/>
    <property type="match status" value="1"/>
</dbReference>
<feature type="repeat" description="ANK" evidence="3">
    <location>
        <begin position="953"/>
        <end position="985"/>
    </location>
</feature>
<comment type="caution">
    <text evidence="5">The sequence shown here is derived from an EMBL/GenBank/DDBJ whole genome shotgun (WGS) entry which is preliminary data.</text>
</comment>